<dbReference type="eggNOG" id="ENOG502SSE9">
    <property type="taxonomic scope" value="Eukaryota"/>
</dbReference>
<dbReference type="VEuPathDB" id="FungiDB:SCHCODRAFT_02631368"/>
<dbReference type="RefSeq" id="XP_003030192.1">
    <property type="nucleotide sequence ID" value="XM_003030146.1"/>
</dbReference>
<dbReference type="EMBL" id="GL377308">
    <property type="protein sequence ID" value="EFI95289.1"/>
    <property type="molecule type" value="Genomic_DNA"/>
</dbReference>
<keyword evidence="2" id="KW-1185">Reference proteome</keyword>
<evidence type="ECO:0000313" key="2">
    <source>
        <dbReference type="Proteomes" id="UP000007431"/>
    </source>
</evidence>
<dbReference type="GeneID" id="9591612"/>
<gene>
    <name evidence="1" type="ORF">SCHCODRAFT_110708</name>
</gene>
<dbReference type="OrthoDB" id="3259136at2759"/>
<dbReference type="Proteomes" id="UP000007431">
    <property type="component" value="Unassembled WGS sequence"/>
</dbReference>
<accession>D8Q9V1</accession>
<organism evidence="2">
    <name type="scientific">Schizophyllum commune (strain H4-8 / FGSC 9210)</name>
    <name type="common">Split gill fungus</name>
    <dbReference type="NCBI Taxonomy" id="578458"/>
    <lineage>
        <taxon>Eukaryota</taxon>
        <taxon>Fungi</taxon>
        <taxon>Dikarya</taxon>
        <taxon>Basidiomycota</taxon>
        <taxon>Agaricomycotina</taxon>
        <taxon>Agaricomycetes</taxon>
        <taxon>Agaricomycetidae</taxon>
        <taxon>Agaricales</taxon>
        <taxon>Schizophyllaceae</taxon>
        <taxon>Schizophyllum</taxon>
    </lineage>
</organism>
<dbReference type="KEGG" id="scm:SCHCO_02631368"/>
<dbReference type="InParanoid" id="D8Q9V1"/>
<protein>
    <submittedName>
        <fullName evidence="1">Expressed protein</fullName>
    </submittedName>
</protein>
<sequence length="284" mass="32169">MSVLSQTQEGVPVLHSLPWELMLEVFELVIQEVKPSALLCLSRTINAVIEAIIYRTVVLPSPQAVFLFHQSVSSKPPAFHAAHVLRLYVTYSPSWHAEPTLRRCLRDILTACGGIRELTLPTGHGSIARQYPTLTHLTVGSFEEEDKSAGRKKPTGDPSAITHLRICEPASSLWCPPIELLKSFGKLPALTHLQLPRRMNANEENDEIFAQDVEEILRRRSKLKMLVVSLFHAPVGEEVHAEETNIFRLLRKIDDERLVLERGREEEWQSGRPFSWEVEAIPTH</sequence>
<feature type="non-terminal residue" evidence="1">
    <location>
        <position position="284"/>
    </location>
</feature>
<proteinExistence type="predicted"/>
<dbReference type="HOGENOM" id="CLU_070119_0_0_1"/>
<evidence type="ECO:0000313" key="1">
    <source>
        <dbReference type="EMBL" id="EFI95289.1"/>
    </source>
</evidence>
<dbReference type="OMA" id="TICKDIT"/>
<name>D8Q9V1_SCHCM</name>
<reference evidence="1 2" key="1">
    <citation type="journal article" date="2010" name="Nat. Biotechnol.">
        <title>Genome sequence of the model mushroom Schizophyllum commune.</title>
        <authorList>
            <person name="Ohm R.A."/>
            <person name="de Jong J.F."/>
            <person name="Lugones L.G."/>
            <person name="Aerts A."/>
            <person name="Kothe E."/>
            <person name="Stajich J.E."/>
            <person name="de Vries R.P."/>
            <person name="Record E."/>
            <person name="Levasseur A."/>
            <person name="Baker S.E."/>
            <person name="Bartholomew K.A."/>
            <person name="Coutinho P.M."/>
            <person name="Erdmann S."/>
            <person name="Fowler T.J."/>
            <person name="Gathman A.C."/>
            <person name="Lombard V."/>
            <person name="Henrissat B."/>
            <person name="Knabe N."/>
            <person name="Kuees U."/>
            <person name="Lilly W.W."/>
            <person name="Lindquist E."/>
            <person name="Lucas S."/>
            <person name="Magnuson J.K."/>
            <person name="Piumi F."/>
            <person name="Raudaskoski M."/>
            <person name="Salamov A."/>
            <person name="Schmutz J."/>
            <person name="Schwarze F.W.M.R."/>
            <person name="vanKuyk P.A."/>
            <person name="Horton J.S."/>
            <person name="Grigoriev I.V."/>
            <person name="Woesten H.A.B."/>
        </authorList>
    </citation>
    <scope>NUCLEOTIDE SEQUENCE [LARGE SCALE GENOMIC DNA]</scope>
    <source>
        <strain evidence="2">H4-8 / FGSC 9210</strain>
    </source>
</reference>
<dbReference type="AlphaFoldDB" id="D8Q9V1"/>